<dbReference type="SUPFAM" id="SSF52091">
    <property type="entry name" value="SpoIIaa-like"/>
    <property type="match status" value="1"/>
</dbReference>
<accession>A0A6F8PTF0</accession>
<evidence type="ECO:0000313" key="2">
    <source>
        <dbReference type="Proteomes" id="UP000501726"/>
    </source>
</evidence>
<sequence length="99" mass="11122">MIVASEVPSLNWQPETGCLTLPVNLTILNLDAWIKQHKVLQLPVVAVDFSENQKMDSSILAMIVHWALQSTTLIQLHNCPSQASTLIDLYDLQELVRLD</sequence>
<dbReference type="EMBL" id="AP021889">
    <property type="protein sequence ID" value="BBP45304.1"/>
    <property type="molecule type" value="Genomic_DNA"/>
</dbReference>
<name>A0A6F8PTF0_9GAMM</name>
<protein>
    <recommendedName>
        <fullName evidence="3">STAS domain-containing protein</fullName>
    </recommendedName>
</protein>
<dbReference type="InterPro" id="IPR036513">
    <property type="entry name" value="STAS_dom_sf"/>
</dbReference>
<evidence type="ECO:0008006" key="3">
    <source>
        <dbReference type="Google" id="ProtNLM"/>
    </source>
</evidence>
<proteinExistence type="predicted"/>
<keyword evidence="2" id="KW-1185">Reference proteome</keyword>
<gene>
    <name evidence="1" type="ORF">THMIRHAS_06770</name>
</gene>
<reference evidence="2" key="1">
    <citation type="submission" date="2019-11" db="EMBL/GenBank/DDBJ databases">
        <title>Isolation and characterization of two novel species in the genus Thiomicrorhabdus.</title>
        <authorList>
            <person name="Mochizuki J."/>
            <person name="Kojima H."/>
            <person name="Fukui M."/>
        </authorList>
    </citation>
    <scope>NUCLEOTIDE SEQUENCE [LARGE SCALE GENOMIC DNA]</scope>
    <source>
        <strain evidence="2">aks77</strain>
    </source>
</reference>
<organism evidence="1 2">
    <name type="scientific">Thiosulfatimonas sediminis</name>
    <dbReference type="NCBI Taxonomy" id="2675054"/>
    <lineage>
        <taxon>Bacteria</taxon>
        <taxon>Pseudomonadati</taxon>
        <taxon>Pseudomonadota</taxon>
        <taxon>Gammaproteobacteria</taxon>
        <taxon>Thiotrichales</taxon>
        <taxon>Piscirickettsiaceae</taxon>
        <taxon>Thiosulfatimonas</taxon>
    </lineage>
</organism>
<evidence type="ECO:0000313" key="1">
    <source>
        <dbReference type="EMBL" id="BBP45304.1"/>
    </source>
</evidence>
<dbReference type="Proteomes" id="UP000501726">
    <property type="component" value="Chromosome"/>
</dbReference>
<dbReference type="KEGG" id="tse:THMIRHAS_06770"/>
<dbReference type="AlphaFoldDB" id="A0A6F8PTF0"/>